<evidence type="ECO:0000256" key="8">
    <source>
        <dbReference type="ARBA" id="ARBA00048505"/>
    </source>
</evidence>
<evidence type="ECO:0000256" key="4">
    <source>
        <dbReference type="ARBA" id="ARBA00022989"/>
    </source>
</evidence>
<evidence type="ECO:0000256" key="5">
    <source>
        <dbReference type="ARBA" id="ARBA00023136"/>
    </source>
</evidence>
<feature type="transmembrane region" description="Helical" evidence="9">
    <location>
        <begin position="502"/>
        <end position="520"/>
    </location>
</feature>
<evidence type="ECO:0000256" key="1">
    <source>
        <dbReference type="ARBA" id="ARBA00004651"/>
    </source>
</evidence>
<dbReference type="KEGG" id="pib:BBD41_06275"/>
<dbReference type="InterPro" id="IPR001279">
    <property type="entry name" value="Metallo-B-lactamas"/>
</dbReference>
<dbReference type="SUPFAM" id="SSF56281">
    <property type="entry name" value="Metallo-hydrolase/oxidoreductase"/>
    <property type="match status" value="1"/>
</dbReference>
<evidence type="ECO:0000256" key="6">
    <source>
        <dbReference type="ARBA" id="ARBA00034221"/>
    </source>
</evidence>
<dbReference type="InterPro" id="IPR025405">
    <property type="entry name" value="DUF4131"/>
</dbReference>
<feature type="transmembrane region" description="Helical" evidence="9">
    <location>
        <begin position="379"/>
        <end position="398"/>
    </location>
</feature>
<dbReference type="InterPro" id="IPR004477">
    <property type="entry name" value="ComEC_N"/>
</dbReference>
<dbReference type="Pfam" id="PF03772">
    <property type="entry name" value="Competence"/>
    <property type="match status" value="1"/>
</dbReference>
<keyword evidence="2" id="KW-1003">Cell membrane</keyword>
<dbReference type="InterPro" id="IPR036866">
    <property type="entry name" value="RibonucZ/Hydroxyglut_hydro"/>
</dbReference>
<dbReference type="Pfam" id="PF00753">
    <property type="entry name" value="Lactamase_B"/>
    <property type="match status" value="1"/>
</dbReference>
<sequence length="910" mass="100138">MMRRRPLLAFTVLWVVGSSIACLTSGWRMAMAAAGILLLLLVVCQWERAGKIYTICMVLSLCCSAAYWEWHDAMNVSDMHVPALERGEADSVPMTGVGVISSEVAIDGDRADFRVSLRYAEIEGIRRPGAAQKDPAKLPGNSVETADTVMVQVRLLEQAEQNIAAGWQRGDSVHLSGELQQPGIARNFDGFDYRRYLRTQKIHWIVKVKGADQVKASAPEGWRASHILRWNDSLRTTLGDRLEQLFGGMQGGYMKGLVIGDRDDLDPDTFSEFSRLGLTHILAISGMHVAVIVGCLLFVCSALRLTRETSLTVVMCLLPAYVLLTGASPSIVRAGIMGMIGLYAARRGLLKDGLHILSTAALAMLIFNPYFLVDVSFQLSFIVTAGLMIFVPKVMPLLSFMPRWLAGTAGVTLVAQWVSFPLTIHYFNQFSLVSVAANLLLVPVISLIVLPLGMTSLLLSWVWMQGAGWIAGLTEWLNDMTFRLVGWMNGGALMTIWPSPSLLWIIVYFALLYGLLHILSRRAGAMRRLREQPSEDTIPLDGAGKEALARDRLDHLDAAGIHPLLDRLSSALRRRGYWRISNYIVVRFGGTTAAAAFAIALCLLLIGGYRPSSLHGAGLVQFLDVGQGDSILVTTPEGKHILIDGGGTLNFRKPSDAWKERKSPYEVGEKVVVPLLKKRGVHRLDAVIMSHGDQDHIGGLQAVLREIPVDSIVFNGSLTDSAAFRQSMAIALRKNIPVYRAGADLTEWRLGKETEIRFLSPVTSPSGESGQGLSLVKEQNHASLVFVLQMNGCRFLFTGDTDEAAEQKILLHMEERTDGGGLLLLNEPIDVMKVAHHGSKTSTSERWMDAWRPRAAVISAGVNNMYGHPHPDVVARLEQYRAVIYQTNRHGEIQMLVKDGAINVRSRLNP</sequence>
<dbReference type="Gene3D" id="3.60.15.10">
    <property type="entry name" value="Ribonuclease Z/Hydroxyacylglutathione hydrolase-like"/>
    <property type="match status" value="1"/>
</dbReference>
<dbReference type="PANTHER" id="PTHR30619:SF1">
    <property type="entry name" value="RECOMBINATION PROTEIN 2"/>
    <property type="match status" value="1"/>
</dbReference>
<keyword evidence="5 9" id="KW-0472">Membrane</keyword>
<comment type="catalytic activity">
    <reaction evidence="8">
        <text>3',5'-cyclic UMP + H2O = UMP + H(+)</text>
        <dbReference type="Rhea" id="RHEA:70575"/>
        <dbReference type="ChEBI" id="CHEBI:15377"/>
        <dbReference type="ChEBI" id="CHEBI:15378"/>
        <dbReference type="ChEBI" id="CHEBI:57865"/>
        <dbReference type="ChEBI" id="CHEBI:184387"/>
    </reaction>
    <physiologicalReaction direction="left-to-right" evidence="8">
        <dbReference type="Rhea" id="RHEA:70576"/>
    </physiologicalReaction>
</comment>
<dbReference type="InterPro" id="IPR052159">
    <property type="entry name" value="Competence_DNA_uptake"/>
</dbReference>
<dbReference type="CDD" id="cd07731">
    <property type="entry name" value="ComA-like_MBL-fold"/>
    <property type="match status" value="1"/>
</dbReference>
<accession>A0A1B2DX10</accession>
<evidence type="ECO:0000259" key="10">
    <source>
        <dbReference type="SMART" id="SM00849"/>
    </source>
</evidence>
<comment type="catalytic activity">
    <reaction evidence="6">
        <text>3',5'-cyclic CMP + H2O = CMP + H(+)</text>
        <dbReference type="Rhea" id="RHEA:72675"/>
        <dbReference type="ChEBI" id="CHEBI:15377"/>
        <dbReference type="ChEBI" id="CHEBI:15378"/>
        <dbReference type="ChEBI" id="CHEBI:58003"/>
        <dbReference type="ChEBI" id="CHEBI:60377"/>
    </reaction>
    <physiologicalReaction direction="left-to-right" evidence="6">
        <dbReference type="Rhea" id="RHEA:72676"/>
    </physiologicalReaction>
</comment>
<dbReference type="GO" id="GO:0005886">
    <property type="term" value="C:plasma membrane"/>
    <property type="evidence" value="ECO:0007669"/>
    <property type="project" value="UniProtKB-SubCell"/>
</dbReference>
<comment type="subcellular location">
    <subcellularLocation>
        <location evidence="1">Cell membrane</location>
        <topology evidence="1">Multi-pass membrane protein</topology>
    </subcellularLocation>
</comment>
<keyword evidence="4 9" id="KW-1133">Transmembrane helix</keyword>
<dbReference type="InterPro" id="IPR035681">
    <property type="entry name" value="ComA-like_MBL"/>
</dbReference>
<evidence type="ECO:0000256" key="2">
    <source>
        <dbReference type="ARBA" id="ARBA00022475"/>
    </source>
</evidence>
<dbReference type="PANTHER" id="PTHR30619">
    <property type="entry name" value="DNA INTERNALIZATION/COMPETENCE PROTEIN COMEC/REC2"/>
    <property type="match status" value="1"/>
</dbReference>
<feature type="transmembrane region" description="Helical" evidence="9">
    <location>
        <begin position="353"/>
        <end position="373"/>
    </location>
</feature>
<feature type="transmembrane region" description="Helical" evidence="9">
    <location>
        <begin position="439"/>
        <end position="464"/>
    </location>
</feature>
<reference evidence="11" key="1">
    <citation type="submission" date="2016-08" db="EMBL/GenBank/DDBJ databases">
        <title>Complete Genome Seqeunce of Paenibacillus sp. nov. IHBB 9852 from high altitute lake of Indian trans-Himalayas.</title>
        <authorList>
            <person name="Kiran S."/>
            <person name="Swarnkar M.K."/>
            <person name="Rana A."/>
            <person name="Tewari R."/>
            <person name="Gulati A."/>
        </authorList>
    </citation>
    <scope>NUCLEOTIDE SEQUENCE [LARGE SCALE GENOMIC DNA]</scope>
    <source>
        <strain evidence="11">IHBB 9852</strain>
    </source>
</reference>
<gene>
    <name evidence="11" type="ORF">BBD41_06275</name>
</gene>
<feature type="transmembrane region" description="Helical" evidence="9">
    <location>
        <begin position="311"/>
        <end position="332"/>
    </location>
</feature>
<feature type="domain" description="Metallo-beta-lactamase" evidence="10">
    <location>
        <begin position="627"/>
        <end position="862"/>
    </location>
</feature>
<feature type="transmembrane region" description="Helical" evidence="9">
    <location>
        <begin position="405"/>
        <end position="427"/>
    </location>
</feature>
<dbReference type="PROSITE" id="PS51257">
    <property type="entry name" value="PROKAR_LIPOPROTEIN"/>
    <property type="match status" value="1"/>
</dbReference>
<feature type="transmembrane region" description="Helical" evidence="9">
    <location>
        <begin position="281"/>
        <end position="305"/>
    </location>
</feature>
<comment type="function">
    <text evidence="7">Counteracts the endogenous Pycsar antiviral defense system. Phosphodiesterase that enables metal-dependent hydrolysis of host cyclic nucleotide Pycsar defense signals such as cCMP and cUMP.</text>
</comment>
<organism evidence="11">
    <name type="scientific">Paenibacillus ihbetae</name>
    <dbReference type="NCBI Taxonomy" id="1870820"/>
    <lineage>
        <taxon>Bacteria</taxon>
        <taxon>Bacillati</taxon>
        <taxon>Bacillota</taxon>
        <taxon>Bacilli</taxon>
        <taxon>Bacillales</taxon>
        <taxon>Paenibacillaceae</taxon>
        <taxon>Paenibacillus</taxon>
    </lineage>
</organism>
<feature type="transmembrane region" description="Helical" evidence="9">
    <location>
        <begin position="584"/>
        <end position="606"/>
    </location>
</feature>
<dbReference type="AlphaFoldDB" id="A0A1B2DX10"/>
<dbReference type="SMART" id="SM00849">
    <property type="entry name" value="Lactamase_B"/>
    <property type="match status" value="1"/>
</dbReference>
<dbReference type="EMBL" id="CP016809">
    <property type="protein sequence ID" value="ANY72229.1"/>
    <property type="molecule type" value="Genomic_DNA"/>
</dbReference>
<dbReference type="NCBIfam" id="TIGR00360">
    <property type="entry name" value="ComEC_N-term"/>
    <property type="match status" value="1"/>
</dbReference>
<name>A0A1B2DX10_9BACL</name>
<proteinExistence type="predicted"/>
<evidence type="ECO:0000256" key="3">
    <source>
        <dbReference type="ARBA" id="ARBA00022692"/>
    </source>
</evidence>
<dbReference type="RefSeq" id="WP_099477032.1">
    <property type="nucleotide sequence ID" value="NZ_CP016809.1"/>
</dbReference>
<evidence type="ECO:0000313" key="11">
    <source>
        <dbReference type="EMBL" id="ANY72229.1"/>
    </source>
</evidence>
<evidence type="ECO:0000256" key="9">
    <source>
        <dbReference type="SAM" id="Phobius"/>
    </source>
</evidence>
<dbReference type="Pfam" id="PF13567">
    <property type="entry name" value="DUF4131"/>
    <property type="match status" value="1"/>
</dbReference>
<evidence type="ECO:0000256" key="7">
    <source>
        <dbReference type="ARBA" id="ARBA00034301"/>
    </source>
</evidence>
<keyword evidence="3 9" id="KW-0812">Transmembrane</keyword>
<protein>
    <submittedName>
        <fullName evidence="11">Competence protein ComEC</fullName>
    </submittedName>
</protein>